<feature type="transmembrane region" description="Helical" evidence="1">
    <location>
        <begin position="242"/>
        <end position="261"/>
    </location>
</feature>
<protein>
    <submittedName>
        <fullName evidence="4">DUF1648 domain-containing protein</fullName>
    </submittedName>
</protein>
<dbReference type="PANTHER" id="PTHR37810:SF9">
    <property type="entry name" value="MEMBRANE PROTEIN"/>
    <property type="match status" value="1"/>
</dbReference>
<dbReference type="Proteomes" id="UP000640335">
    <property type="component" value="Unassembled WGS sequence"/>
</dbReference>
<comment type="caution">
    <text evidence="4">The sequence shown here is derived from an EMBL/GenBank/DDBJ whole genome shotgun (WGS) entry which is preliminary data.</text>
</comment>
<keyword evidence="5" id="KW-1185">Reference proteome</keyword>
<feature type="domain" description="DUF5808" evidence="3">
    <location>
        <begin position="329"/>
        <end position="353"/>
    </location>
</feature>
<keyword evidence="1" id="KW-1133">Transmembrane helix</keyword>
<organism evidence="4 5">
    <name type="scientific">Clostridium gallinarum</name>
    <dbReference type="NCBI Taxonomy" id="2762246"/>
    <lineage>
        <taxon>Bacteria</taxon>
        <taxon>Bacillati</taxon>
        <taxon>Bacillota</taxon>
        <taxon>Clostridia</taxon>
        <taxon>Eubacteriales</taxon>
        <taxon>Clostridiaceae</taxon>
        <taxon>Clostridium</taxon>
    </lineage>
</organism>
<keyword evidence="1" id="KW-0812">Transmembrane</keyword>
<feature type="transmembrane region" description="Helical" evidence="1">
    <location>
        <begin position="82"/>
        <end position="102"/>
    </location>
</feature>
<evidence type="ECO:0000313" key="5">
    <source>
        <dbReference type="Proteomes" id="UP000640335"/>
    </source>
</evidence>
<dbReference type="Pfam" id="PF07853">
    <property type="entry name" value="DUF1648"/>
    <property type="match status" value="1"/>
</dbReference>
<evidence type="ECO:0000259" key="2">
    <source>
        <dbReference type="Pfam" id="PF07853"/>
    </source>
</evidence>
<name>A0ABR8Q066_9CLOT</name>
<dbReference type="InterPro" id="IPR012867">
    <property type="entry name" value="DUF1648"/>
</dbReference>
<feature type="transmembrane region" description="Helical" evidence="1">
    <location>
        <begin position="273"/>
        <end position="294"/>
    </location>
</feature>
<feature type="transmembrane region" description="Helical" evidence="1">
    <location>
        <begin position="352"/>
        <end position="373"/>
    </location>
</feature>
<evidence type="ECO:0000259" key="3">
    <source>
        <dbReference type="Pfam" id="PF19124"/>
    </source>
</evidence>
<gene>
    <name evidence="4" type="ORF">H9660_01450</name>
</gene>
<feature type="transmembrane region" description="Helical" evidence="1">
    <location>
        <begin position="6"/>
        <end position="27"/>
    </location>
</feature>
<dbReference type="EMBL" id="JACSQZ010000003">
    <property type="protein sequence ID" value="MBD7913806.1"/>
    <property type="molecule type" value="Genomic_DNA"/>
</dbReference>
<feature type="domain" description="DUF1648" evidence="2">
    <location>
        <begin position="153"/>
        <end position="189"/>
    </location>
</feature>
<proteinExistence type="predicted"/>
<accession>A0ABR8Q066</accession>
<feature type="transmembrane region" description="Helical" evidence="1">
    <location>
        <begin position="192"/>
        <end position="212"/>
    </location>
</feature>
<dbReference type="PANTHER" id="PTHR37810">
    <property type="entry name" value="IMMUNITY PROTEIN SDPI"/>
    <property type="match status" value="1"/>
</dbReference>
<sequence>MEKIIIVGSSVFVSIILVISTLFVNMFSNNGIIFGVRVPKEYEKDKDIICLEKQYKKNYLIFILPLIIIINLLVFLSSKIWVYLVLILALIIVTNIPIIIYWKKTLKLKEEKGWRSLGKNVVFVDTTIRKPKIKEDDVVIKTRNYMFLLVIPLITVIVTLINYNNVPNPFPIHYNAEGIADNFINKEGFKGFFYLVMFPVLMQSVMIFLLALTNRFAINGKVDINSGTLEEIKKQRKVFKKVNSIMLFIITLEIVLMFSFIQFCTLYSWDINLIYSVALPILIITIILFLIIGFKIGQGGKNIKFNKEQKEIYRDDDKNWILGSFYYNKNDPSLFVEKRIGIGWEVNLGNPIGLIFLLVTFIFLIGMIIYFIISGI</sequence>
<dbReference type="RefSeq" id="WP_191747822.1">
    <property type="nucleotide sequence ID" value="NZ_JACSQZ010000003.1"/>
</dbReference>
<feature type="transmembrane region" description="Helical" evidence="1">
    <location>
        <begin position="59"/>
        <end position="76"/>
    </location>
</feature>
<dbReference type="Pfam" id="PF19124">
    <property type="entry name" value="DUF5808"/>
    <property type="match status" value="1"/>
</dbReference>
<feature type="transmembrane region" description="Helical" evidence="1">
    <location>
        <begin position="144"/>
        <end position="163"/>
    </location>
</feature>
<reference evidence="4 5" key="1">
    <citation type="submission" date="2020-08" db="EMBL/GenBank/DDBJ databases">
        <title>A Genomic Blueprint of the Chicken Gut Microbiome.</title>
        <authorList>
            <person name="Gilroy R."/>
            <person name="Ravi A."/>
            <person name="Getino M."/>
            <person name="Pursley I."/>
            <person name="Horton D.L."/>
            <person name="Alikhan N.-F."/>
            <person name="Baker D."/>
            <person name="Gharbi K."/>
            <person name="Hall N."/>
            <person name="Watson M."/>
            <person name="Adriaenssens E.M."/>
            <person name="Foster-Nyarko E."/>
            <person name="Jarju S."/>
            <person name="Secka A."/>
            <person name="Antonio M."/>
            <person name="Oren A."/>
            <person name="Chaudhuri R."/>
            <person name="La Ragione R.M."/>
            <person name="Hildebrand F."/>
            <person name="Pallen M.J."/>
        </authorList>
    </citation>
    <scope>NUCLEOTIDE SEQUENCE [LARGE SCALE GENOMIC DNA]</scope>
    <source>
        <strain evidence="4 5">Sa3CUN1</strain>
    </source>
</reference>
<evidence type="ECO:0000256" key="1">
    <source>
        <dbReference type="SAM" id="Phobius"/>
    </source>
</evidence>
<keyword evidence="1" id="KW-0472">Membrane</keyword>
<dbReference type="InterPro" id="IPR043831">
    <property type="entry name" value="DUF5808"/>
</dbReference>
<evidence type="ECO:0000313" key="4">
    <source>
        <dbReference type="EMBL" id="MBD7913806.1"/>
    </source>
</evidence>